<evidence type="ECO:0000256" key="1">
    <source>
        <dbReference type="SAM" id="MobiDB-lite"/>
    </source>
</evidence>
<feature type="compositionally biased region" description="Acidic residues" evidence="1">
    <location>
        <begin position="78"/>
        <end position="89"/>
    </location>
</feature>
<feature type="compositionally biased region" description="Basic and acidic residues" evidence="1">
    <location>
        <begin position="110"/>
        <end position="124"/>
    </location>
</feature>
<name>A0A0A0P1R4_9CAUD</name>
<dbReference type="EMBL" id="KF591601">
    <property type="protein sequence ID" value="AGZ17827.1"/>
    <property type="molecule type" value="Genomic_DNA"/>
</dbReference>
<feature type="compositionally biased region" description="Acidic residues" evidence="1">
    <location>
        <begin position="99"/>
        <end position="109"/>
    </location>
</feature>
<reference evidence="2 3" key="1">
    <citation type="submission" date="2013-08" db="EMBL/GenBank/DDBJ databases">
        <authorList>
            <person name="Tong Y."/>
            <person name="Hua Y."/>
            <person name="Mi Z."/>
            <person name="An X."/>
            <person name="Pei G."/>
            <person name="Wang W."/>
            <person name="Xu X."/>
            <person name="Li S."/>
        </authorList>
    </citation>
    <scope>NUCLEOTIDE SEQUENCE [LARGE SCALE GENOMIC DNA]</scope>
    <source>
        <strain evidence="2">Sewage</strain>
    </source>
</reference>
<accession>A0A0A0P1R4</accession>
<feature type="compositionally biased region" description="Acidic residues" evidence="1">
    <location>
        <begin position="39"/>
        <end position="50"/>
    </location>
</feature>
<feature type="compositionally biased region" description="Low complexity" evidence="1">
    <location>
        <begin position="26"/>
        <end position="38"/>
    </location>
</feature>
<protein>
    <submittedName>
        <fullName evidence="2">Scaffold protein</fullName>
    </submittedName>
</protein>
<feature type="compositionally biased region" description="Acidic residues" evidence="1">
    <location>
        <begin position="58"/>
        <end position="68"/>
    </location>
</feature>
<keyword evidence="3" id="KW-1185">Reference proteome</keyword>
<proteinExistence type="predicted"/>
<feature type="region of interest" description="Disordered" evidence="1">
    <location>
        <begin position="279"/>
        <end position="298"/>
    </location>
</feature>
<dbReference type="Proteomes" id="UP000030156">
    <property type="component" value="Segment"/>
</dbReference>
<evidence type="ECO:0000313" key="3">
    <source>
        <dbReference type="Proteomes" id="UP000030156"/>
    </source>
</evidence>
<feature type="region of interest" description="Disordered" evidence="1">
    <location>
        <begin position="13"/>
        <end position="154"/>
    </location>
</feature>
<organism evidence="2 3">
    <name type="scientific">Enterobacteria phage IME_EC2</name>
    <dbReference type="NCBI Taxonomy" id="1414766"/>
    <lineage>
        <taxon>Viruses</taxon>
        <taxon>Duplodnaviria</taxon>
        <taxon>Heunggongvirae</taxon>
        <taxon>Uroviricota</taxon>
        <taxon>Caudoviricetes</taxon>
        <taxon>Murrayvirus</taxon>
        <taxon>Murrayvirus EC2</taxon>
    </lineage>
</organism>
<sequence length="331" mass="36877">MKFRNMFLKYYAEHDDGSQGGGDGGAAAYEAQQGQQGDNADDNPDTDPDEKDPGNADTDPDEQDLDENGEPKTKEGENGEDDDQEEEFLFDGKAVTVEPTDEDDQEGDTELVKRLRAQLREQKKQIKGSTQKKDPQEIPADMPRKPEMGDEGIDWDPEKYAEALDKWTEDKAAFQQHQAAQEAKREAFGKKFQEGQTRYQTERAKAIKKYAGFEKAEAAIAELPEPLQAGLMITSQNPTALVMALGRNADLRKQVEDAYNNDHIALGYLIRDIESRAGSAPKAKQQLNKTPDVKGQNGVANVGQLEALRKKAEETGDYTAYFAAKEKREKK</sequence>
<evidence type="ECO:0000313" key="2">
    <source>
        <dbReference type="EMBL" id="AGZ17827.1"/>
    </source>
</evidence>
<feature type="compositionally biased region" description="Basic and acidic residues" evidence="1">
    <location>
        <begin position="131"/>
        <end position="148"/>
    </location>
</feature>
<gene>
    <name evidence="2" type="ORF">IME_EC2_36</name>
</gene>